<feature type="transmembrane region" description="Helical" evidence="1">
    <location>
        <begin position="317"/>
        <end position="342"/>
    </location>
</feature>
<dbReference type="AlphaFoldDB" id="A0A2M6W5B5"/>
<keyword evidence="1" id="KW-0472">Membrane</keyword>
<name>A0A2M6W5B5_9BACT</name>
<accession>A0A2M6W5B5</accession>
<sequence>MQFLNNLNLKPTNILKIAGLVLVSAVVITLAFRLIGSSLKTQTQKISIGNAMYQTAPSYDAGGMAYEKSANMTYGQDSITIGLSSRNAVSVSTPITHSESTTGDNAEEFEVTEYNANIETRHLQDTCGQIASLKSRADVIFENANEYERSCNYGFKVKRENVDEILAIIEALNPKELNENTYTIKRLVDDYTSEVDILNKKIKSIEETLTSAVKAHDNVTALAAQTQNVESLAKIIDSKINIIERLTQERININAQLERLDRAKADQLDRLNYTYFNVYAAEDKFVDIRNLKDSWKEAIKSFVRDINKVLQDITINLIALMFIVLQYIIYFFIVLIVVKYGWKLIRYIWKK</sequence>
<organism evidence="2 3">
    <name type="scientific">Candidatus Magasanikbacteria bacterium CG10_big_fil_rev_8_21_14_0_10_36_32</name>
    <dbReference type="NCBI Taxonomy" id="1974646"/>
    <lineage>
        <taxon>Bacteria</taxon>
        <taxon>Candidatus Magasanikiibacteriota</taxon>
    </lineage>
</organism>
<evidence type="ECO:0000313" key="3">
    <source>
        <dbReference type="Proteomes" id="UP000231426"/>
    </source>
</evidence>
<feature type="transmembrane region" description="Helical" evidence="1">
    <location>
        <begin position="14"/>
        <end position="35"/>
    </location>
</feature>
<evidence type="ECO:0000313" key="2">
    <source>
        <dbReference type="EMBL" id="PIT87997.1"/>
    </source>
</evidence>
<reference evidence="3" key="1">
    <citation type="submission" date="2017-09" db="EMBL/GenBank/DDBJ databases">
        <title>Depth-based differentiation of microbial function through sediment-hosted aquifers and enrichment of novel symbionts in the deep terrestrial subsurface.</title>
        <authorList>
            <person name="Probst A.J."/>
            <person name="Ladd B."/>
            <person name="Jarett J.K."/>
            <person name="Geller-Mcgrath D.E."/>
            <person name="Sieber C.M.K."/>
            <person name="Emerson J.B."/>
            <person name="Anantharaman K."/>
            <person name="Thomas B.C."/>
            <person name="Malmstrom R."/>
            <person name="Stieglmeier M."/>
            <person name="Klingl A."/>
            <person name="Woyke T."/>
            <person name="Ryan C.M."/>
            <person name="Banfield J.F."/>
        </authorList>
    </citation>
    <scope>NUCLEOTIDE SEQUENCE [LARGE SCALE GENOMIC DNA]</scope>
</reference>
<protein>
    <submittedName>
        <fullName evidence="2">Uncharacterized protein</fullName>
    </submittedName>
</protein>
<keyword evidence="1" id="KW-1133">Transmembrane helix</keyword>
<keyword evidence="1" id="KW-0812">Transmembrane</keyword>
<gene>
    <name evidence="2" type="ORF">COU29_04280</name>
</gene>
<comment type="caution">
    <text evidence="2">The sequence shown here is derived from an EMBL/GenBank/DDBJ whole genome shotgun (WGS) entry which is preliminary data.</text>
</comment>
<dbReference type="EMBL" id="PFBV01000006">
    <property type="protein sequence ID" value="PIT87997.1"/>
    <property type="molecule type" value="Genomic_DNA"/>
</dbReference>
<proteinExistence type="predicted"/>
<dbReference type="Proteomes" id="UP000231426">
    <property type="component" value="Unassembled WGS sequence"/>
</dbReference>
<evidence type="ECO:0000256" key="1">
    <source>
        <dbReference type="SAM" id="Phobius"/>
    </source>
</evidence>